<protein>
    <recommendedName>
        <fullName evidence="4">Flagellar protein FliL</fullName>
    </recommendedName>
</protein>
<keyword evidence="3" id="KW-1185">Reference proteome</keyword>
<dbReference type="RefSeq" id="WP_191250006.1">
    <property type="nucleotide sequence ID" value="NZ_BNCI01000001.1"/>
</dbReference>
<organism evidence="2 3">
    <name type="scientific">Kordiimonas sediminis</name>
    <dbReference type="NCBI Taxonomy" id="1735581"/>
    <lineage>
        <taxon>Bacteria</taxon>
        <taxon>Pseudomonadati</taxon>
        <taxon>Pseudomonadota</taxon>
        <taxon>Alphaproteobacteria</taxon>
        <taxon>Kordiimonadales</taxon>
        <taxon>Kordiimonadaceae</taxon>
        <taxon>Kordiimonas</taxon>
    </lineage>
</organism>
<proteinExistence type="predicted"/>
<accession>A0A919E2Z2</accession>
<feature type="chain" id="PRO_5037248984" description="Flagellar protein FliL" evidence="1">
    <location>
        <begin position="25"/>
        <end position="143"/>
    </location>
</feature>
<sequence>MMNKWTYVGLIAAFLATGASGVSAHPVFEEDEDTEAAEQAVSVFEMQPITFNMKQRSGGRGVVTINLALEILNDTPLEEVTYREPQLKADFGAALVALSRQAFSVDRPIDPNLVTAYLTPFADRRLGKGAVKIYVVKSQIVAK</sequence>
<gene>
    <name evidence="2" type="ORF">GCM10017044_05340</name>
</gene>
<keyword evidence="1" id="KW-0732">Signal</keyword>
<evidence type="ECO:0000256" key="1">
    <source>
        <dbReference type="SAM" id="SignalP"/>
    </source>
</evidence>
<comment type="caution">
    <text evidence="2">The sequence shown here is derived from an EMBL/GenBank/DDBJ whole genome shotgun (WGS) entry which is preliminary data.</text>
</comment>
<dbReference type="AlphaFoldDB" id="A0A919E2Z2"/>
<reference evidence="2" key="2">
    <citation type="submission" date="2020-09" db="EMBL/GenBank/DDBJ databases">
        <authorList>
            <person name="Sun Q."/>
            <person name="Kim S."/>
        </authorList>
    </citation>
    <scope>NUCLEOTIDE SEQUENCE</scope>
    <source>
        <strain evidence="2">KCTC 42590</strain>
    </source>
</reference>
<dbReference type="Proteomes" id="UP000630923">
    <property type="component" value="Unassembled WGS sequence"/>
</dbReference>
<reference evidence="2" key="1">
    <citation type="journal article" date="2014" name="Int. J. Syst. Evol. Microbiol.">
        <title>Complete genome sequence of Corynebacterium casei LMG S-19264T (=DSM 44701T), isolated from a smear-ripened cheese.</title>
        <authorList>
            <consortium name="US DOE Joint Genome Institute (JGI-PGF)"/>
            <person name="Walter F."/>
            <person name="Albersmeier A."/>
            <person name="Kalinowski J."/>
            <person name="Ruckert C."/>
        </authorList>
    </citation>
    <scope>NUCLEOTIDE SEQUENCE</scope>
    <source>
        <strain evidence="2">KCTC 42590</strain>
    </source>
</reference>
<name>A0A919E2Z2_9PROT</name>
<dbReference type="EMBL" id="BNCI01000001">
    <property type="protein sequence ID" value="GHF14178.1"/>
    <property type="molecule type" value="Genomic_DNA"/>
</dbReference>
<evidence type="ECO:0000313" key="3">
    <source>
        <dbReference type="Proteomes" id="UP000630923"/>
    </source>
</evidence>
<evidence type="ECO:0000313" key="2">
    <source>
        <dbReference type="EMBL" id="GHF14178.1"/>
    </source>
</evidence>
<feature type="signal peptide" evidence="1">
    <location>
        <begin position="1"/>
        <end position="24"/>
    </location>
</feature>
<evidence type="ECO:0008006" key="4">
    <source>
        <dbReference type="Google" id="ProtNLM"/>
    </source>
</evidence>